<proteinExistence type="predicted"/>
<evidence type="ECO:0000313" key="3">
    <source>
        <dbReference type="Proteomes" id="UP000776700"/>
    </source>
</evidence>
<dbReference type="Pfam" id="PF08765">
    <property type="entry name" value="Mor"/>
    <property type="match status" value="1"/>
</dbReference>
<dbReference type="InterPro" id="IPR052411">
    <property type="entry name" value="c-mor_Regulatory_Protein"/>
</dbReference>
<dbReference type="EMBL" id="DYUB01000136">
    <property type="protein sequence ID" value="HJG96279.1"/>
    <property type="molecule type" value="Genomic_DNA"/>
</dbReference>
<dbReference type="InterPro" id="IPR014875">
    <property type="entry name" value="Mor_transcription_activator"/>
</dbReference>
<evidence type="ECO:0000259" key="1">
    <source>
        <dbReference type="Pfam" id="PF08765"/>
    </source>
</evidence>
<gene>
    <name evidence="2" type="ORF">K8V90_04150</name>
</gene>
<dbReference type="AlphaFoldDB" id="A0A921SZ42"/>
<protein>
    <submittedName>
        <fullName evidence="2">Transcriptional regulator</fullName>
    </submittedName>
</protein>
<evidence type="ECO:0000313" key="2">
    <source>
        <dbReference type="EMBL" id="HJG96279.1"/>
    </source>
</evidence>
<sequence length="93" mass="10804">MDYIKFEDIPEEFVGVATFMGIDKFIEFCNEYGGIAIYFPSKKTLLRNGRNREIIKRYNGKNIKDLARAFEISEVQVRNIIKDSLSFNDVSVN</sequence>
<dbReference type="PANTHER" id="PTHR37812">
    <property type="entry name" value="MU-LIKE PROPHAGE FLUMU PROTEIN C"/>
    <property type="match status" value="1"/>
</dbReference>
<dbReference type="Gene3D" id="1.10.10.60">
    <property type="entry name" value="Homeodomain-like"/>
    <property type="match status" value="1"/>
</dbReference>
<accession>A0A921SZ42</accession>
<dbReference type="PANTHER" id="PTHR37812:SF1">
    <property type="entry name" value="MU-LIKE PROPHAGE FLUMU PROTEIN C"/>
    <property type="match status" value="1"/>
</dbReference>
<reference evidence="2" key="1">
    <citation type="journal article" date="2021" name="PeerJ">
        <title>Extensive microbial diversity within the chicken gut microbiome revealed by metagenomics and culture.</title>
        <authorList>
            <person name="Gilroy R."/>
            <person name="Ravi A."/>
            <person name="Getino M."/>
            <person name="Pursley I."/>
            <person name="Horton D.L."/>
            <person name="Alikhan N.F."/>
            <person name="Baker D."/>
            <person name="Gharbi K."/>
            <person name="Hall N."/>
            <person name="Watson M."/>
            <person name="Adriaenssens E.M."/>
            <person name="Foster-Nyarko E."/>
            <person name="Jarju S."/>
            <person name="Secka A."/>
            <person name="Antonio M."/>
            <person name="Oren A."/>
            <person name="Chaudhuri R.R."/>
            <person name="La Ragione R."/>
            <person name="Hildebrand F."/>
            <person name="Pallen M.J."/>
        </authorList>
    </citation>
    <scope>NUCLEOTIDE SEQUENCE</scope>
    <source>
        <strain evidence="2">1277</strain>
    </source>
</reference>
<name>A0A921SZ42_9FIRM</name>
<comment type="caution">
    <text evidence="2">The sequence shown here is derived from an EMBL/GenBank/DDBJ whole genome shotgun (WGS) entry which is preliminary data.</text>
</comment>
<dbReference type="InterPro" id="IPR009057">
    <property type="entry name" value="Homeodomain-like_sf"/>
</dbReference>
<feature type="domain" description="Mor transcription activator" evidence="1">
    <location>
        <begin position="17"/>
        <end position="83"/>
    </location>
</feature>
<organism evidence="2 3">
    <name type="scientific">Romboutsia timonensis</name>
    <dbReference type="NCBI Taxonomy" id="1776391"/>
    <lineage>
        <taxon>Bacteria</taxon>
        <taxon>Bacillati</taxon>
        <taxon>Bacillota</taxon>
        <taxon>Clostridia</taxon>
        <taxon>Peptostreptococcales</taxon>
        <taxon>Peptostreptococcaceae</taxon>
        <taxon>Romboutsia</taxon>
    </lineage>
</organism>
<dbReference type="Proteomes" id="UP000776700">
    <property type="component" value="Unassembled WGS sequence"/>
</dbReference>
<dbReference type="SUPFAM" id="SSF46689">
    <property type="entry name" value="Homeodomain-like"/>
    <property type="match status" value="1"/>
</dbReference>
<reference evidence="2" key="2">
    <citation type="submission" date="2021-09" db="EMBL/GenBank/DDBJ databases">
        <authorList>
            <person name="Gilroy R."/>
        </authorList>
    </citation>
    <scope>NUCLEOTIDE SEQUENCE</scope>
    <source>
        <strain evidence="2">1277</strain>
    </source>
</reference>